<dbReference type="CDD" id="cd00845">
    <property type="entry name" value="MPP_UshA_N_like"/>
    <property type="match status" value="1"/>
</dbReference>
<dbReference type="AlphaFoldDB" id="A0A3P1BVP9"/>
<dbReference type="PROSITE" id="PS51318">
    <property type="entry name" value="TAT"/>
    <property type="match status" value="1"/>
</dbReference>
<evidence type="ECO:0000256" key="1">
    <source>
        <dbReference type="ARBA" id="ARBA00006654"/>
    </source>
</evidence>
<feature type="domain" description="Calcineurin-like phosphoesterase" evidence="3">
    <location>
        <begin position="37"/>
        <end position="254"/>
    </location>
</feature>
<dbReference type="OrthoDB" id="9775118at2"/>
<dbReference type="InterPro" id="IPR006146">
    <property type="entry name" value="5'-Nucleotdase_CS"/>
</dbReference>
<dbReference type="EMBL" id="RQJO01000008">
    <property type="protein sequence ID" value="RRB04906.1"/>
    <property type="molecule type" value="Genomic_DNA"/>
</dbReference>
<keyword evidence="5" id="KW-1185">Reference proteome</keyword>
<dbReference type="GO" id="GO:0000166">
    <property type="term" value="F:nucleotide binding"/>
    <property type="evidence" value="ECO:0007669"/>
    <property type="project" value="UniProtKB-KW"/>
</dbReference>
<reference evidence="4 5" key="1">
    <citation type="submission" date="2018-11" db="EMBL/GenBank/DDBJ databases">
        <authorList>
            <person name="Zhou Z."/>
            <person name="Wang G."/>
        </authorList>
    </citation>
    <scope>NUCLEOTIDE SEQUENCE [LARGE SCALE GENOMIC DNA]</scope>
    <source>
        <strain evidence="4 5">KCTC52004</strain>
    </source>
</reference>
<evidence type="ECO:0000313" key="5">
    <source>
        <dbReference type="Proteomes" id="UP000271925"/>
    </source>
</evidence>
<evidence type="ECO:0000259" key="3">
    <source>
        <dbReference type="Pfam" id="PF00149"/>
    </source>
</evidence>
<gene>
    <name evidence="4" type="ORF">EHT25_15730</name>
</gene>
<dbReference type="Proteomes" id="UP000271925">
    <property type="component" value="Unassembled WGS sequence"/>
</dbReference>
<keyword evidence="2" id="KW-0378">Hydrolase</keyword>
<evidence type="ECO:0000313" key="4">
    <source>
        <dbReference type="EMBL" id="RRB04906.1"/>
    </source>
</evidence>
<name>A0A3P1BVP9_9BACT</name>
<dbReference type="PANTHER" id="PTHR11575:SF24">
    <property type="entry name" value="5'-NUCLEOTIDASE"/>
    <property type="match status" value="1"/>
</dbReference>
<organism evidence="4 5">
    <name type="scientific">Larkinella rosea</name>
    <dbReference type="NCBI Taxonomy" id="2025312"/>
    <lineage>
        <taxon>Bacteria</taxon>
        <taxon>Pseudomonadati</taxon>
        <taxon>Bacteroidota</taxon>
        <taxon>Cytophagia</taxon>
        <taxon>Cytophagales</taxon>
        <taxon>Spirosomataceae</taxon>
        <taxon>Larkinella</taxon>
    </lineage>
</organism>
<dbReference type="GO" id="GO:0046872">
    <property type="term" value="F:metal ion binding"/>
    <property type="evidence" value="ECO:0007669"/>
    <property type="project" value="InterPro"/>
</dbReference>
<comment type="caution">
    <text evidence="4">The sequence shown here is derived from an EMBL/GenBank/DDBJ whole genome shotgun (WGS) entry which is preliminary data.</text>
</comment>
<dbReference type="SUPFAM" id="SSF56300">
    <property type="entry name" value="Metallo-dependent phosphatases"/>
    <property type="match status" value="1"/>
</dbReference>
<dbReference type="InterPro" id="IPR029052">
    <property type="entry name" value="Metallo-depent_PP-like"/>
</dbReference>
<dbReference type="PROSITE" id="PS00785">
    <property type="entry name" value="5_NUCLEOTIDASE_1"/>
    <property type="match status" value="1"/>
</dbReference>
<proteinExistence type="inferred from homology"/>
<accession>A0A3P1BVP9</accession>
<evidence type="ECO:0000256" key="2">
    <source>
        <dbReference type="RuleBase" id="RU362119"/>
    </source>
</evidence>
<comment type="similarity">
    <text evidence="1 2">Belongs to the 5'-nucleotidase family.</text>
</comment>
<dbReference type="Gene3D" id="3.60.21.10">
    <property type="match status" value="1"/>
</dbReference>
<dbReference type="RefSeq" id="WP_124876016.1">
    <property type="nucleotide sequence ID" value="NZ_RQJO01000008.1"/>
</dbReference>
<dbReference type="InterPro" id="IPR006311">
    <property type="entry name" value="TAT_signal"/>
</dbReference>
<dbReference type="InterPro" id="IPR004843">
    <property type="entry name" value="Calcineurin-like_PHP"/>
</dbReference>
<dbReference type="GO" id="GO:0016788">
    <property type="term" value="F:hydrolase activity, acting on ester bonds"/>
    <property type="evidence" value="ECO:0007669"/>
    <property type="project" value="InterPro"/>
</dbReference>
<sequence>MDALQSNRREFLKIFGTAAVIGGLAPEAFARSKSTTLTILHTNDVHSRLDPFPMDGSRNAGRGGIVRRATLIEQIRNEQPNVLLFDAGDLFQGTPYFNLYKGEPEVQAMNRMRYDASTIGNHDFDGGMDNMVLQFGKAAFPFLIANYDFKNTAMNGRTEPYRIFKKDGLKIGVFGLGIRPEGLIPKELFKETVYVEPLETANAVAAVLRNDKKCDYVICLSHLGYQYNDSTVSDRVLASKTRNIDLIIGGHTHTFLDAPVNVLNQDGLPVLINQVGFAGIYLGRIDLTFEQGKVKVAADSKAVEVKS</sequence>
<dbReference type="PANTHER" id="PTHR11575">
    <property type="entry name" value="5'-NUCLEOTIDASE-RELATED"/>
    <property type="match status" value="1"/>
</dbReference>
<keyword evidence="2" id="KW-0547">Nucleotide-binding</keyword>
<dbReference type="PRINTS" id="PR01607">
    <property type="entry name" value="APYRASEFAMLY"/>
</dbReference>
<dbReference type="InterPro" id="IPR006179">
    <property type="entry name" value="5_nucleotidase/apyrase"/>
</dbReference>
<dbReference type="Pfam" id="PF00149">
    <property type="entry name" value="Metallophos"/>
    <property type="match status" value="1"/>
</dbReference>
<protein>
    <submittedName>
        <fullName evidence="4">Bifunctional metallophosphatase/5'-nucleotidase</fullName>
    </submittedName>
</protein>
<dbReference type="GO" id="GO:0009166">
    <property type="term" value="P:nucleotide catabolic process"/>
    <property type="evidence" value="ECO:0007669"/>
    <property type="project" value="InterPro"/>
</dbReference>